<dbReference type="AlphaFoldDB" id="A0A9D5HTR0"/>
<sequence length="378" mass="42692">MAWSHHVSMSVDSTLMAEREVLRRCSVATVVKTLKGLGGSAKVTAAAAELFEPGLDWSSELYDDGRILIHCPSEVVARELEKRKEITFPEFIVRFEPWSMDIDPSEKINDEIRWITGEGLPTFGRKIDTVARILKPIGELVHLAVNRPRPIGHFCAMLRIRRGKTFPTTINVTILRRKYLVKVALEPGQTPLPWIPAPERNKKDNAQDEEADRRRKDQAEDDERRRKGKLPVGPEVRDREAPLAGARLEKYGGISEHATRSEAERRVRRRSRDDRDKRDEIPYEAMGADDHQRNGSDDNRACHVAKDTTSDGHTNLPPLQSGLQPMYGEAQGKSHVPNAQTITSLIKERPVDHHDDPTAIKNPHGHVDQSKSNELINP</sequence>
<dbReference type="EMBL" id="JAGGNH010000001">
    <property type="protein sequence ID" value="KAJ0988263.1"/>
    <property type="molecule type" value="Genomic_DNA"/>
</dbReference>
<feature type="compositionally biased region" description="Polar residues" evidence="1">
    <location>
        <begin position="311"/>
        <end position="323"/>
    </location>
</feature>
<proteinExistence type="predicted"/>
<organism evidence="2 3">
    <name type="scientific">Dioscorea zingiberensis</name>
    <dbReference type="NCBI Taxonomy" id="325984"/>
    <lineage>
        <taxon>Eukaryota</taxon>
        <taxon>Viridiplantae</taxon>
        <taxon>Streptophyta</taxon>
        <taxon>Embryophyta</taxon>
        <taxon>Tracheophyta</taxon>
        <taxon>Spermatophyta</taxon>
        <taxon>Magnoliopsida</taxon>
        <taxon>Liliopsida</taxon>
        <taxon>Dioscoreales</taxon>
        <taxon>Dioscoreaceae</taxon>
        <taxon>Dioscorea</taxon>
    </lineage>
</organism>
<reference evidence="2" key="1">
    <citation type="submission" date="2021-03" db="EMBL/GenBank/DDBJ databases">
        <authorList>
            <person name="Li Z."/>
            <person name="Yang C."/>
        </authorList>
    </citation>
    <scope>NUCLEOTIDE SEQUENCE</scope>
    <source>
        <strain evidence="2">Dzin_1.0</strain>
        <tissue evidence="2">Leaf</tissue>
    </source>
</reference>
<dbReference type="Proteomes" id="UP001085076">
    <property type="component" value="Miscellaneous, Linkage group lg01"/>
</dbReference>
<comment type="caution">
    <text evidence="2">The sequence shown here is derived from an EMBL/GenBank/DDBJ whole genome shotgun (WGS) entry which is preliminary data.</text>
</comment>
<evidence type="ECO:0000313" key="3">
    <source>
        <dbReference type="Proteomes" id="UP001085076"/>
    </source>
</evidence>
<feature type="region of interest" description="Disordered" evidence="1">
    <location>
        <begin position="352"/>
        <end position="378"/>
    </location>
</feature>
<feature type="region of interest" description="Disordered" evidence="1">
    <location>
        <begin position="190"/>
        <end position="335"/>
    </location>
</feature>
<feature type="compositionally biased region" description="Basic and acidic residues" evidence="1">
    <location>
        <begin position="199"/>
        <end position="225"/>
    </location>
</feature>
<reference evidence="2" key="2">
    <citation type="journal article" date="2022" name="Hortic Res">
        <title>The genome of Dioscorea zingiberensis sheds light on the biosynthesis, origin and evolution of the medicinally important diosgenin saponins.</title>
        <authorList>
            <person name="Li Y."/>
            <person name="Tan C."/>
            <person name="Li Z."/>
            <person name="Guo J."/>
            <person name="Li S."/>
            <person name="Chen X."/>
            <person name="Wang C."/>
            <person name="Dai X."/>
            <person name="Yang H."/>
            <person name="Song W."/>
            <person name="Hou L."/>
            <person name="Xu J."/>
            <person name="Tong Z."/>
            <person name="Xu A."/>
            <person name="Yuan X."/>
            <person name="Wang W."/>
            <person name="Yang Q."/>
            <person name="Chen L."/>
            <person name="Sun Z."/>
            <person name="Wang K."/>
            <person name="Pan B."/>
            <person name="Chen J."/>
            <person name="Bao Y."/>
            <person name="Liu F."/>
            <person name="Qi X."/>
            <person name="Gang D.R."/>
            <person name="Wen J."/>
            <person name="Li J."/>
        </authorList>
    </citation>
    <scope>NUCLEOTIDE SEQUENCE</scope>
    <source>
        <strain evidence="2">Dzin_1.0</strain>
    </source>
</reference>
<feature type="compositionally biased region" description="Basic and acidic residues" evidence="1">
    <location>
        <begin position="257"/>
        <end position="281"/>
    </location>
</feature>
<evidence type="ECO:0000256" key="1">
    <source>
        <dbReference type="SAM" id="MobiDB-lite"/>
    </source>
</evidence>
<gene>
    <name evidence="2" type="ORF">J5N97_006619</name>
</gene>
<keyword evidence="3" id="KW-1185">Reference proteome</keyword>
<name>A0A9D5HTR0_9LILI</name>
<accession>A0A9D5HTR0</accession>
<feature type="compositionally biased region" description="Basic and acidic residues" evidence="1">
    <location>
        <begin position="288"/>
        <end position="310"/>
    </location>
</feature>
<protein>
    <submittedName>
        <fullName evidence="2">Uncharacterized protein</fullName>
    </submittedName>
</protein>
<evidence type="ECO:0000313" key="2">
    <source>
        <dbReference type="EMBL" id="KAJ0988263.1"/>
    </source>
</evidence>